<evidence type="ECO:0000256" key="1">
    <source>
        <dbReference type="ARBA" id="ARBA00010518"/>
    </source>
</evidence>
<dbReference type="InterPro" id="IPR027474">
    <property type="entry name" value="L-asparaginase_N"/>
</dbReference>
<dbReference type="InterPro" id="IPR004550">
    <property type="entry name" value="AsnASE_II"/>
</dbReference>
<dbReference type="PANTHER" id="PTHR11707:SF28">
    <property type="entry name" value="60 KDA LYSOPHOSPHOLIPASE"/>
    <property type="match status" value="1"/>
</dbReference>
<dbReference type="EC" id="3.5.1.1" evidence="7"/>
<organism evidence="7 8">
    <name type="scientific">Marinobacter litoralis</name>
    <dbReference type="NCBI Taxonomy" id="187981"/>
    <lineage>
        <taxon>Bacteria</taxon>
        <taxon>Pseudomonadati</taxon>
        <taxon>Pseudomonadota</taxon>
        <taxon>Gammaproteobacteria</taxon>
        <taxon>Pseudomonadales</taxon>
        <taxon>Marinobacteraceae</taxon>
        <taxon>Marinobacter</taxon>
    </lineage>
</organism>
<dbReference type="InterPro" id="IPR006034">
    <property type="entry name" value="Asparaginase/glutaminase-like"/>
</dbReference>
<dbReference type="AlphaFoldDB" id="A0A3M2RET0"/>
<keyword evidence="2 7" id="KW-0378">Hydrolase</keyword>
<dbReference type="Pfam" id="PF17763">
    <property type="entry name" value="Asparaginase_C"/>
    <property type="match status" value="1"/>
</dbReference>
<evidence type="ECO:0000256" key="3">
    <source>
        <dbReference type="PIRSR" id="PIRSR001220-1"/>
    </source>
</evidence>
<dbReference type="PIRSF" id="PIRSF500176">
    <property type="entry name" value="L_ASNase"/>
    <property type="match status" value="1"/>
</dbReference>
<dbReference type="GO" id="GO:0004067">
    <property type="term" value="F:asparaginase activity"/>
    <property type="evidence" value="ECO:0007669"/>
    <property type="project" value="UniProtKB-UniRule"/>
</dbReference>
<comment type="caution">
    <text evidence="7">The sequence shown here is derived from an EMBL/GenBank/DDBJ whole genome shotgun (WGS) entry which is preliminary data.</text>
</comment>
<dbReference type="CDD" id="cd08964">
    <property type="entry name" value="L-asparaginase_II"/>
    <property type="match status" value="1"/>
</dbReference>
<dbReference type="Gene3D" id="3.40.50.40">
    <property type="match status" value="1"/>
</dbReference>
<keyword evidence="8" id="KW-1185">Reference proteome</keyword>
<protein>
    <submittedName>
        <fullName evidence="7">L-asparaginase 2</fullName>
        <ecNumber evidence="7">3.5.1.1</ecNumber>
    </submittedName>
</protein>
<dbReference type="PRINTS" id="PR00139">
    <property type="entry name" value="ASNGLNASE"/>
</dbReference>
<feature type="binding site" evidence="4">
    <location>
        <position position="58"/>
    </location>
    <ligand>
        <name>substrate</name>
    </ligand>
</feature>
<proteinExistence type="inferred from homology"/>
<accession>A0A3M2RET0</accession>
<evidence type="ECO:0000313" key="8">
    <source>
        <dbReference type="Proteomes" id="UP000265903"/>
    </source>
</evidence>
<evidence type="ECO:0000259" key="6">
    <source>
        <dbReference type="Pfam" id="PF17763"/>
    </source>
</evidence>
<name>A0A3M2RET0_9GAMM</name>
<dbReference type="SMART" id="SM00870">
    <property type="entry name" value="Asparaginase"/>
    <property type="match status" value="1"/>
</dbReference>
<feature type="domain" description="Asparaginase/glutaminase C-terminal" evidence="6">
    <location>
        <begin position="210"/>
        <end position="319"/>
    </location>
</feature>
<evidence type="ECO:0000256" key="4">
    <source>
        <dbReference type="PIRSR" id="PIRSR001220-2"/>
    </source>
</evidence>
<evidence type="ECO:0000256" key="2">
    <source>
        <dbReference type="ARBA" id="ARBA00022801"/>
    </source>
</evidence>
<dbReference type="PIRSF" id="PIRSF001220">
    <property type="entry name" value="L-ASNase_gatD"/>
    <property type="match status" value="1"/>
</dbReference>
<feature type="active site" description="O-isoaspartyl threonine intermediate" evidence="3">
    <location>
        <position position="15"/>
    </location>
</feature>
<dbReference type="SUPFAM" id="SSF53774">
    <property type="entry name" value="Glutaminase/Asparaginase"/>
    <property type="match status" value="1"/>
</dbReference>
<comment type="similarity">
    <text evidence="1">Belongs to the asparaginase 1 family.</text>
</comment>
<dbReference type="PANTHER" id="PTHR11707">
    <property type="entry name" value="L-ASPARAGINASE"/>
    <property type="match status" value="1"/>
</dbReference>
<evidence type="ECO:0000313" key="7">
    <source>
        <dbReference type="EMBL" id="RMJ03816.1"/>
    </source>
</evidence>
<sequence>MTMKNTVVLISLGGTIASLPDSSGRAVAGALSGKELMDTLKIESDGQVEVITLFQKPSNALTTSDLLQLRTLCLEQAERPEVAGLVVSQGTDTLEDTAYFLDTTLALTDTALVVTGAQRVPYAPGSDAGPNLRDAIKVAGSTEARGAGTVVVFNEEIHSAASVRKVSSYQLNGFASPGVGPLGFVDGDEVRLNHRLQRSSTIVPGEQLPRVDILPVAIDASPALLEASVASGTQGLVLDAIGRGHIPPSWIEPLGNAISRGIPVVVASSTHWGRIAEVYEYPGSLAEQVSLGALKANHLNARKARLRLMCALSGNTPIEQSIFA</sequence>
<dbReference type="EMBL" id="QMDL01000002">
    <property type="protein sequence ID" value="RMJ03816.1"/>
    <property type="molecule type" value="Genomic_DNA"/>
</dbReference>
<evidence type="ECO:0000259" key="5">
    <source>
        <dbReference type="Pfam" id="PF00710"/>
    </source>
</evidence>
<dbReference type="InterPro" id="IPR036152">
    <property type="entry name" value="Asp/glu_Ase-like_sf"/>
</dbReference>
<feature type="domain" description="L-asparaginase N-terminal" evidence="5">
    <location>
        <begin position="7"/>
        <end position="196"/>
    </location>
</feature>
<dbReference type="GO" id="GO:0006528">
    <property type="term" value="P:asparagine metabolic process"/>
    <property type="evidence" value="ECO:0007669"/>
    <property type="project" value="InterPro"/>
</dbReference>
<reference evidence="7 8" key="1">
    <citation type="submission" date="2018-08" db="EMBL/GenBank/DDBJ databases">
        <title>Whole Genome Sequence of the Moderate Halophilic Marine Bacterium Marinobacter litoralis Sw-45.</title>
        <authorList>
            <person name="Musa H."/>
        </authorList>
    </citation>
    <scope>NUCLEOTIDE SEQUENCE [LARGE SCALE GENOMIC DNA]</scope>
    <source>
        <strain evidence="7 8">Sw-45</strain>
    </source>
</reference>
<dbReference type="Gene3D" id="3.40.50.1170">
    <property type="entry name" value="L-asparaginase, N-terminal domain"/>
    <property type="match status" value="1"/>
</dbReference>
<dbReference type="Pfam" id="PF00710">
    <property type="entry name" value="Asparaginase"/>
    <property type="match status" value="1"/>
</dbReference>
<dbReference type="PROSITE" id="PS51732">
    <property type="entry name" value="ASN_GLN_ASE_3"/>
    <property type="match status" value="1"/>
</dbReference>
<dbReference type="InterPro" id="IPR037152">
    <property type="entry name" value="L-asparaginase_N_sf"/>
</dbReference>
<dbReference type="InterPro" id="IPR027473">
    <property type="entry name" value="L-asparaginase_C"/>
</dbReference>
<dbReference type="InterPro" id="IPR040919">
    <property type="entry name" value="Asparaginase_C"/>
</dbReference>
<gene>
    <name evidence="7" type="primary">ansZ</name>
    <name evidence="7" type="ORF">DOQ08_01135</name>
</gene>
<feature type="binding site" evidence="4">
    <location>
        <begin position="91"/>
        <end position="92"/>
    </location>
    <ligand>
        <name>substrate</name>
    </ligand>
</feature>
<dbReference type="SFLD" id="SFLDS00057">
    <property type="entry name" value="Glutaminase/Asparaginase"/>
    <property type="match status" value="1"/>
</dbReference>
<dbReference type="Proteomes" id="UP000265903">
    <property type="component" value="Unassembled WGS sequence"/>
</dbReference>